<organism evidence="1 2">
    <name type="scientific">Moorena bouillonii PNG</name>
    <dbReference type="NCBI Taxonomy" id="568701"/>
    <lineage>
        <taxon>Bacteria</taxon>
        <taxon>Bacillati</taxon>
        <taxon>Cyanobacteriota</taxon>
        <taxon>Cyanophyceae</taxon>
        <taxon>Coleofasciculales</taxon>
        <taxon>Coleofasciculaceae</taxon>
        <taxon>Moorena</taxon>
    </lineage>
</organism>
<dbReference type="AlphaFoldDB" id="A0A1U7N5D4"/>
<dbReference type="EMBL" id="MKZS01000001">
    <property type="protein sequence ID" value="OLT61141.1"/>
    <property type="molecule type" value="Genomic_DNA"/>
</dbReference>
<comment type="caution">
    <text evidence="1">The sequence shown here is derived from an EMBL/GenBank/DDBJ whole genome shotgun (WGS) entry which is preliminary data.</text>
</comment>
<reference evidence="1 2" key="1">
    <citation type="submission" date="2016-10" db="EMBL/GenBank/DDBJ databases">
        <title>Comparative genomics uncovers the prolific and rare metabolic potential of the cyanobacterial genus Moorea.</title>
        <authorList>
            <person name="Leao T."/>
            <person name="Castelao G."/>
            <person name="Korobeynikov A."/>
            <person name="Monroe E.A."/>
            <person name="Podell S."/>
            <person name="Glukhov E."/>
            <person name="Allen E."/>
            <person name="Gerwick W.H."/>
            <person name="Gerwick L."/>
        </authorList>
    </citation>
    <scope>NUCLEOTIDE SEQUENCE [LARGE SCALE GENOMIC DNA]</scope>
    <source>
        <strain evidence="1 2">PNG5-198</strain>
    </source>
</reference>
<accession>A0A1U7N5D4</accession>
<protein>
    <submittedName>
        <fullName evidence="1">Uncharacterized protein</fullName>
    </submittedName>
</protein>
<sequence>MTDGSRPELGLNIIRGNKFLSLITLPNQFTGDLLTMITISDLNVSRESCLTELKDAEMMGHIMGGFTLRVRGIGFVLGNQLAFDLDDDGTIVATEIFSPLSGTFGFDIDFSDLFNKH</sequence>
<dbReference type="Proteomes" id="UP000186657">
    <property type="component" value="Unassembled WGS sequence"/>
</dbReference>
<gene>
    <name evidence="1" type="ORF">BJP37_21085</name>
</gene>
<name>A0A1U7N5D4_9CYAN</name>
<proteinExistence type="predicted"/>
<evidence type="ECO:0000313" key="1">
    <source>
        <dbReference type="EMBL" id="OLT61141.1"/>
    </source>
</evidence>
<keyword evidence="2" id="KW-1185">Reference proteome</keyword>
<evidence type="ECO:0000313" key="2">
    <source>
        <dbReference type="Proteomes" id="UP000186657"/>
    </source>
</evidence>